<proteinExistence type="predicted"/>
<feature type="compositionally biased region" description="Polar residues" evidence="1">
    <location>
        <begin position="349"/>
        <end position="366"/>
    </location>
</feature>
<name>A0AAP0BPG6_9ASPA</name>
<dbReference type="PANTHER" id="PTHR35116:SF2">
    <property type="entry name" value="ATP-DEPENDENT HELICASE FAMILY PROTEIN-RELATED"/>
    <property type="match status" value="1"/>
</dbReference>
<feature type="compositionally biased region" description="Polar residues" evidence="1">
    <location>
        <begin position="18"/>
        <end position="32"/>
    </location>
</feature>
<accession>A0AAP0BPG6</accession>
<evidence type="ECO:0000313" key="3">
    <source>
        <dbReference type="Proteomes" id="UP001418222"/>
    </source>
</evidence>
<feature type="compositionally biased region" description="Low complexity" evidence="1">
    <location>
        <begin position="193"/>
        <end position="212"/>
    </location>
</feature>
<comment type="caution">
    <text evidence="2">The sequence shown here is derived from an EMBL/GenBank/DDBJ whole genome shotgun (WGS) entry which is preliminary data.</text>
</comment>
<feature type="compositionally biased region" description="Polar residues" evidence="1">
    <location>
        <begin position="169"/>
        <end position="188"/>
    </location>
</feature>
<organism evidence="2 3">
    <name type="scientific">Platanthera zijinensis</name>
    <dbReference type="NCBI Taxonomy" id="2320716"/>
    <lineage>
        <taxon>Eukaryota</taxon>
        <taxon>Viridiplantae</taxon>
        <taxon>Streptophyta</taxon>
        <taxon>Embryophyta</taxon>
        <taxon>Tracheophyta</taxon>
        <taxon>Spermatophyta</taxon>
        <taxon>Magnoliopsida</taxon>
        <taxon>Liliopsida</taxon>
        <taxon>Asparagales</taxon>
        <taxon>Orchidaceae</taxon>
        <taxon>Orchidoideae</taxon>
        <taxon>Orchideae</taxon>
        <taxon>Orchidinae</taxon>
        <taxon>Platanthera</taxon>
    </lineage>
</organism>
<dbReference type="EMBL" id="JBBWWQ010000006">
    <property type="protein sequence ID" value="KAK8944357.1"/>
    <property type="molecule type" value="Genomic_DNA"/>
</dbReference>
<dbReference type="GO" id="GO:0031507">
    <property type="term" value="P:heterochromatin formation"/>
    <property type="evidence" value="ECO:0007669"/>
    <property type="project" value="InterPro"/>
</dbReference>
<dbReference type="AlphaFoldDB" id="A0AAP0BPG6"/>
<feature type="region of interest" description="Disordered" evidence="1">
    <location>
        <begin position="349"/>
        <end position="372"/>
    </location>
</feature>
<dbReference type="Proteomes" id="UP001418222">
    <property type="component" value="Unassembled WGS sequence"/>
</dbReference>
<gene>
    <name evidence="2" type="ORF">KSP39_PZI008366</name>
</gene>
<evidence type="ECO:0000313" key="2">
    <source>
        <dbReference type="EMBL" id="KAK8944357.1"/>
    </source>
</evidence>
<feature type="region of interest" description="Disordered" evidence="1">
    <location>
        <begin position="169"/>
        <end position="228"/>
    </location>
</feature>
<keyword evidence="3" id="KW-1185">Reference proteome</keyword>
<protein>
    <submittedName>
        <fullName evidence="2">Uncharacterized protein</fullName>
    </submittedName>
</protein>
<reference evidence="2 3" key="1">
    <citation type="journal article" date="2022" name="Nat. Plants">
        <title>Genomes of leafy and leafless Platanthera orchids illuminate the evolution of mycoheterotrophy.</title>
        <authorList>
            <person name="Li M.H."/>
            <person name="Liu K.W."/>
            <person name="Li Z."/>
            <person name="Lu H.C."/>
            <person name="Ye Q.L."/>
            <person name="Zhang D."/>
            <person name="Wang J.Y."/>
            <person name="Li Y.F."/>
            <person name="Zhong Z.M."/>
            <person name="Liu X."/>
            <person name="Yu X."/>
            <person name="Liu D.K."/>
            <person name="Tu X.D."/>
            <person name="Liu B."/>
            <person name="Hao Y."/>
            <person name="Liao X.Y."/>
            <person name="Jiang Y.T."/>
            <person name="Sun W.H."/>
            <person name="Chen J."/>
            <person name="Chen Y.Q."/>
            <person name="Ai Y."/>
            <person name="Zhai J.W."/>
            <person name="Wu S.S."/>
            <person name="Zhou Z."/>
            <person name="Hsiao Y.Y."/>
            <person name="Wu W.L."/>
            <person name="Chen Y.Y."/>
            <person name="Lin Y.F."/>
            <person name="Hsu J.L."/>
            <person name="Li C.Y."/>
            <person name="Wang Z.W."/>
            <person name="Zhao X."/>
            <person name="Zhong W.Y."/>
            <person name="Ma X.K."/>
            <person name="Ma L."/>
            <person name="Huang J."/>
            <person name="Chen G.Z."/>
            <person name="Huang M.Z."/>
            <person name="Huang L."/>
            <person name="Peng D.H."/>
            <person name="Luo Y.B."/>
            <person name="Zou S.Q."/>
            <person name="Chen S.P."/>
            <person name="Lan S."/>
            <person name="Tsai W.C."/>
            <person name="Van de Peer Y."/>
            <person name="Liu Z.J."/>
        </authorList>
    </citation>
    <scope>NUCLEOTIDE SEQUENCE [LARGE SCALE GENOMIC DNA]</scope>
    <source>
        <strain evidence="2">Lor287</strain>
    </source>
</reference>
<dbReference type="InterPro" id="IPR039322">
    <property type="entry name" value="MOM1"/>
</dbReference>
<dbReference type="Gene3D" id="6.10.250.1310">
    <property type="match status" value="1"/>
</dbReference>
<sequence length="372" mass="40960">MTQQTIVPEILGAVMETEPSNQQNTDNSLHQSRSQEDPPSERATSSLLRTTCLPPDQGNQLFLNSMSVGWMPPQAFFPDPFQNELLRIRKQDDSCTKKHEERKLRIQLEREVEIEKVRRKYDAVLQYAERECLRDKNMFQAIYDKVCLHKVFAEDIRSKYYDLKDGSSTVFQGQGQNPPHQLQPTASQPPFRPSSVPTTVPPSTASSPHATTLTMNQESSGPPLALPRSRIRIPSSASIYPGGSIAQSSPIFASNNVRGSTARPILQVGRAPAPHLQRFRPNTLAPIPNPSPPSAVFVPMPSAPSSDLGCSISLTTTSYPQPSVNSPRDIGVDILESLLLDLPPANNEHLGSSTFDSRPNGSQNVICLSDDD</sequence>
<evidence type="ECO:0000256" key="1">
    <source>
        <dbReference type="SAM" id="MobiDB-lite"/>
    </source>
</evidence>
<feature type="region of interest" description="Disordered" evidence="1">
    <location>
        <begin position="1"/>
        <end position="45"/>
    </location>
</feature>
<dbReference type="PANTHER" id="PTHR35116">
    <property type="entry name" value="HELICASE PROTEIN MOM1"/>
    <property type="match status" value="1"/>
</dbReference>